<dbReference type="GO" id="GO:0016435">
    <property type="term" value="F:rRNA (guanine) methyltransferase activity"/>
    <property type="evidence" value="ECO:0007669"/>
    <property type="project" value="InterPro"/>
</dbReference>
<dbReference type="GO" id="GO:0070476">
    <property type="term" value="P:rRNA (guanine-N7)-methylation"/>
    <property type="evidence" value="ECO:0007669"/>
    <property type="project" value="InterPro"/>
</dbReference>
<dbReference type="EMBL" id="JBEDUW010000004">
    <property type="protein sequence ID" value="KAK9931658.1"/>
    <property type="molecule type" value="Genomic_DNA"/>
</dbReference>
<dbReference type="Gene3D" id="3.40.50.150">
    <property type="entry name" value="Vaccinia Virus protein VP39"/>
    <property type="match status" value="1"/>
</dbReference>
<dbReference type="Proteomes" id="UP001457282">
    <property type="component" value="Unassembled WGS sequence"/>
</dbReference>
<proteinExistence type="predicted"/>
<comment type="caution">
    <text evidence="2">The sequence shown here is derived from an EMBL/GenBank/DDBJ whole genome shotgun (WGS) entry which is preliminary data.</text>
</comment>
<evidence type="ECO:0000259" key="1">
    <source>
        <dbReference type="Pfam" id="PF08241"/>
    </source>
</evidence>
<organism evidence="2 3">
    <name type="scientific">Rubus argutus</name>
    <name type="common">Southern blackberry</name>
    <dbReference type="NCBI Taxonomy" id="59490"/>
    <lineage>
        <taxon>Eukaryota</taxon>
        <taxon>Viridiplantae</taxon>
        <taxon>Streptophyta</taxon>
        <taxon>Embryophyta</taxon>
        <taxon>Tracheophyta</taxon>
        <taxon>Spermatophyta</taxon>
        <taxon>Magnoliopsida</taxon>
        <taxon>eudicotyledons</taxon>
        <taxon>Gunneridae</taxon>
        <taxon>Pentapetalae</taxon>
        <taxon>rosids</taxon>
        <taxon>fabids</taxon>
        <taxon>Rosales</taxon>
        <taxon>Rosaceae</taxon>
        <taxon>Rosoideae</taxon>
        <taxon>Rosoideae incertae sedis</taxon>
        <taxon>Rubus</taxon>
    </lineage>
</organism>
<accession>A0AAW1X436</accession>
<evidence type="ECO:0000313" key="2">
    <source>
        <dbReference type="EMBL" id="KAK9931658.1"/>
    </source>
</evidence>
<sequence length="105" mass="11941">MSRPELQNPPEIFYNDDEARKYTRNSRIMEIQSELSERALELLALPEDDVPRLLLDIGCGSGLSGETLSENGHQWIGLDISQSMLGMCSLGYLFQWISMCYLLLL</sequence>
<gene>
    <name evidence="2" type="ORF">M0R45_018928</name>
</gene>
<feature type="domain" description="Methyltransferase type 11" evidence="1">
    <location>
        <begin position="55"/>
        <end position="88"/>
    </location>
</feature>
<reference evidence="2 3" key="1">
    <citation type="journal article" date="2023" name="G3 (Bethesda)">
        <title>A chromosome-length genome assembly and annotation of blackberry (Rubus argutus, cv. 'Hillquist').</title>
        <authorList>
            <person name="Bruna T."/>
            <person name="Aryal R."/>
            <person name="Dudchenko O."/>
            <person name="Sargent D.J."/>
            <person name="Mead D."/>
            <person name="Buti M."/>
            <person name="Cavallini A."/>
            <person name="Hytonen T."/>
            <person name="Andres J."/>
            <person name="Pham M."/>
            <person name="Weisz D."/>
            <person name="Mascagni F."/>
            <person name="Usai G."/>
            <person name="Natali L."/>
            <person name="Bassil N."/>
            <person name="Fernandez G.E."/>
            <person name="Lomsadze A."/>
            <person name="Armour M."/>
            <person name="Olukolu B."/>
            <person name="Poorten T."/>
            <person name="Britton C."/>
            <person name="Davik J."/>
            <person name="Ashrafi H."/>
            <person name="Aiden E.L."/>
            <person name="Borodovsky M."/>
            <person name="Worthington M."/>
        </authorList>
    </citation>
    <scope>NUCLEOTIDE SEQUENCE [LARGE SCALE GENOMIC DNA]</scope>
    <source>
        <strain evidence="2">PI 553951</strain>
    </source>
</reference>
<keyword evidence="3" id="KW-1185">Reference proteome</keyword>
<dbReference type="InterPro" id="IPR039769">
    <property type="entry name" value="Bud23-like"/>
</dbReference>
<dbReference type="AlphaFoldDB" id="A0AAW1X436"/>
<dbReference type="PANTHER" id="PTHR12734:SF0">
    <property type="entry name" value="18S RRNA (GUANINE-N(7))-METHYLTRANSFERASE-RELATED"/>
    <property type="match status" value="1"/>
</dbReference>
<protein>
    <recommendedName>
        <fullName evidence="1">Methyltransferase type 11 domain-containing protein</fullName>
    </recommendedName>
</protein>
<dbReference type="Pfam" id="PF08241">
    <property type="entry name" value="Methyltransf_11"/>
    <property type="match status" value="1"/>
</dbReference>
<dbReference type="PANTHER" id="PTHR12734">
    <property type="entry name" value="METHYLTRANSFERASE-RELATED"/>
    <property type="match status" value="1"/>
</dbReference>
<name>A0AAW1X436_RUBAR</name>
<dbReference type="InterPro" id="IPR013216">
    <property type="entry name" value="Methyltransf_11"/>
</dbReference>
<evidence type="ECO:0000313" key="3">
    <source>
        <dbReference type="Proteomes" id="UP001457282"/>
    </source>
</evidence>
<dbReference type="InterPro" id="IPR029063">
    <property type="entry name" value="SAM-dependent_MTases_sf"/>
</dbReference>
<dbReference type="GO" id="GO:0005730">
    <property type="term" value="C:nucleolus"/>
    <property type="evidence" value="ECO:0007669"/>
    <property type="project" value="TreeGrafter"/>
</dbReference>
<dbReference type="SUPFAM" id="SSF53335">
    <property type="entry name" value="S-adenosyl-L-methionine-dependent methyltransferases"/>
    <property type="match status" value="1"/>
</dbReference>